<feature type="region of interest" description="Disordered" evidence="1">
    <location>
        <begin position="209"/>
        <end position="263"/>
    </location>
</feature>
<evidence type="ECO:0000256" key="1">
    <source>
        <dbReference type="SAM" id="MobiDB-lite"/>
    </source>
</evidence>
<comment type="caution">
    <text evidence="2">The sequence shown here is derived from an EMBL/GenBank/DDBJ whole genome shotgun (WGS) entry which is preliminary data.</text>
</comment>
<accession>A0A8H8DHX1</accession>
<dbReference type="Proteomes" id="UP000673691">
    <property type="component" value="Unassembled WGS sequence"/>
</dbReference>
<dbReference type="OrthoDB" id="43547at2759"/>
<dbReference type="AlphaFoldDB" id="A0A8H8DHX1"/>
<evidence type="ECO:0000313" key="2">
    <source>
        <dbReference type="EMBL" id="KAG5458945.1"/>
    </source>
</evidence>
<organism evidence="2 3">
    <name type="scientific">Olpidium bornovanus</name>
    <dbReference type="NCBI Taxonomy" id="278681"/>
    <lineage>
        <taxon>Eukaryota</taxon>
        <taxon>Fungi</taxon>
        <taxon>Fungi incertae sedis</taxon>
        <taxon>Olpidiomycota</taxon>
        <taxon>Olpidiomycotina</taxon>
        <taxon>Olpidiomycetes</taxon>
        <taxon>Olpidiales</taxon>
        <taxon>Olpidiaceae</taxon>
        <taxon>Olpidium</taxon>
    </lineage>
</organism>
<name>A0A8H8DHX1_9FUNG</name>
<protein>
    <submittedName>
        <fullName evidence="2">Uncharacterized protein</fullName>
    </submittedName>
</protein>
<keyword evidence="3" id="KW-1185">Reference proteome</keyword>
<reference evidence="2 3" key="1">
    <citation type="journal article" name="Sci. Rep.">
        <title>Genome-scale phylogenetic analyses confirm Olpidium as the closest living zoosporic fungus to the non-flagellated, terrestrial fungi.</title>
        <authorList>
            <person name="Chang Y."/>
            <person name="Rochon D."/>
            <person name="Sekimoto S."/>
            <person name="Wang Y."/>
            <person name="Chovatia M."/>
            <person name="Sandor L."/>
            <person name="Salamov A."/>
            <person name="Grigoriev I.V."/>
            <person name="Stajich J.E."/>
            <person name="Spatafora J.W."/>
        </authorList>
    </citation>
    <scope>NUCLEOTIDE SEQUENCE [LARGE SCALE GENOMIC DNA]</scope>
    <source>
        <strain evidence="2">S191</strain>
    </source>
</reference>
<sequence length="263" mass="28825">MDHIFTEAYIRSTYSSALLGIGMPRSSLRRALSACAESSFEMDITAFLNARHLAILRKEFGDLTSDDEDVQNRFFREIQTHFLPVRVHDDEGEDEGTYCFLPASVKPLIRPPGPTDQCDSQAIISSILRLQSEPMFVRLECTYGRGDTFVRTKVGCLPLSYTCDVGGSHRNFTPSRIGCRGSPLESADGTRAVMHIVCLTLSPLMGSPREGPWRPAGPWAGESCQDEEHIGDSSLAQTGMPSPGESERGFHAPLSPTEAIAEA</sequence>
<dbReference type="EMBL" id="JAEFCI010007650">
    <property type="protein sequence ID" value="KAG5458945.1"/>
    <property type="molecule type" value="Genomic_DNA"/>
</dbReference>
<gene>
    <name evidence="2" type="ORF">BJ554DRAFT_739</name>
</gene>
<proteinExistence type="predicted"/>
<evidence type="ECO:0000313" key="3">
    <source>
        <dbReference type="Proteomes" id="UP000673691"/>
    </source>
</evidence>